<dbReference type="Proteomes" id="UP000249497">
    <property type="component" value="Unassembled WGS sequence"/>
</dbReference>
<reference evidence="1 2" key="1">
    <citation type="submission" date="2018-02" db="EMBL/GenBank/DDBJ databases">
        <title>The genomes of Aspergillus section Nigri reveals drivers in fungal speciation.</title>
        <authorList>
            <consortium name="DOE Joint Genome Institute"/>
            <person name="Vesth T.C."/>
            <person name="Nybo J."/>
            <person name="Theobald S."/>
            <person name="Brandl J."/>
            <person name="Frisvad J.C."/>
            <person name="Nielsen K.F."/>
            <person name="Lyhne E.K."/>
            <person name="Kogle M.E."/>
            <person name="Kuo A."/>
            <person name="Riley R."/>
            <person name="Clum A."/>
            <person name="Nolan M."/>
            <person name="Lipzen A."/>
            <person name="Salamov A."/>
            <person name="Henrissat B."/>
            <person name="Wiebenga A."/>
            <person name="De vries R.P."/>
            <person name="Grigoriev I.V."/>
            <person name="Mortensen U.H."/>
            <person name="Andersen M.R."/>
            <person name="Baker S.E."/>
        </authorList>
    </citation>
    <scope>NUCLEOTIDE SEQUENCE [LARGE SCALE GENOMIC DNA]</scope>
    <source>
        <strain evidence="1 2">CBS 114.51</strain>
    </source>
</reference>
<organism evidence="1 2">
    <name type="scientific">Aspergillus japonicus CBS 114.51</name>
    <dbReference type="NCBI Taxonomy" id="1448312"/>
    <lineage>
        <taxon>Eukaryota</taxon>
        <taxon>Fungi</taxon>
        <taxon>Dikarya</taxon>
        <taxon>Ascomycota</taxon>
        <taxon>Pezizomycotina</taxon>
        <taxon>Eurotiomycetes</taxon>
        <taxon>Eurotiomycetidae</taxon>
        <taxon>Eurotiales</taxon>
        <taxon>Aspergillaceae</taxon>
        <taxon>Aspergillus</taxon>
        <taxon>Aspergillus subgen. Circumdati</taxon>
    </lineage>
</organism>
<dbReference type="AlphaFoldDB" id="A0A8T8X8W1"/>
<dbReference type="EMBL" id="KZ824778">
    <property type="protein sequence ID" value="RAH84324.1"/>
    <property type="molecule type" value="Genomic_DNA"/>
</dbReference>
<accession>A0A8T8X8W1</accession>
<proteinExistence type="predicted"/>
<name>A0A8T8X8W1_ASPJA</name>
<protein>
    <submittedName>
        <fullName evidence="1">Uncharacterized protein</fullName>
    </submittedName>
</protein>
<dbReference type="GeneID" id="37170780"/>
<evidence type="ECO:0000313" key="2">
    <source>
        <dbReference type="Proteomes" id="UP000249497"/>
    </source>
</evidence>
<evidence type="ECO:0000313" key="1">
    <source>
        <dbReference type="EMBL" id="RAH84324.1"/>
    </source>
</evidence>
<gene>
    <name evidence="1" type="ORF">BO86DRAFT_240022</name>
</gene>
<dbReference type="RefSeq" id="XP_025530218.1">
    <property type="nucleotide sequence ID" value="XM_025667088.1"/>
</dbReference>
<sequence>MQAYLLSPEHEHCRDGTEFWSRWASISLGYLAVPCDLLTSYHPATGFSSCQPHPARISIATNASQGDCTAVISTQQSWTCMRRISTIQLGCSLRAIPDPWRVAPSANDGGQQTRVGAWRGATPRRRILWRRGNRTRLARRVRLTASWDFLGPD</sequence>
<keyword evidence="2" id="KW-1185">Reference proteome</keyword>